<feature type="compositionally biased region" description="Basic and acidic residues" evidence="1">
    <location>
        <begin position="10"/>
        <end position="22"/>
    </location>
</feature>
<reference evidence="2 3" key="1">
    <citation type="submission" date="2024-05" db="EMBL/GenBank/DDBJ databases">
        <title>Genome sequencing and assembly of Indian major carp, Cirrhinus mrigala (Hamilton, 1822).</title>
        <authorList>
            <person name="Mohindra V."/>
            <person name="Chowdhury L.M."/>
            <person name="Lal K."/>
            <person name="Jena J.K."/>
        </authorList>
    </citation>
    <scope>NUCLEOTIDE SEQUENCE [LARGE SCALE GENOMIC DNA]</scope>
    <source>
        <strain evidence="2">CM1030</strain>
        <tissue evidence="2">Blood</tissue>
    </source>
</reference>
<keyword evidence="3" id="KW-1185">Reference proteome</keyword>
<dbReference type="EMBL" id="JAMKFB020000024">
    <property type="protein sequence ID" value="KAL0157092.1"/>
    <property type="molecule type" value="Genomic_DNA"/>
</dbReference>
<comment type="caution">
    <text evidence="2">The sequence shown here is derived from an EMBL/GenBank/DDBJ whole genome shotgun (WGS) entry which is preliminary data.</text>
</comment>
<gene>
    <name evidence="2" type="ORF">M9458_048338</name>
</gene>
<protein>
    <submittedName>
        <fullName evidence="2">Uncharacterized protein</fullName>
    </submittedName>
</protein>
<evidence type="ECO:0000313" key="2">
    <source>
        <dbReference type="EMBL" id="KAL0157092.1"/>
    </source>
</evidence>
<organism evidence="2 3">
    <name type="scientific">Cirrhinus mrigala</name>
    <name type="common">Mrigala</name>
    <dbReference type="NCBI Taxonomy" id="683832"/>
    <lineage>
        <taxon>Eukaryota</taxon>
        <taxon>Metazoa</taxon>
        <taxon>Chordata</taxon>
        <taxon>Craniata</taxon>
        <taxon>Vertebrata</taxon>
        <taxon>Euteleostomi</taxon>
        <taxon>Actinopterygii</taxon>
        <taxon>Neopterygii</taxon>
        <taxon>Teleostei</taxon>
        <taxon>Ostariophysi</taxon>
        <taxon>Cypriniformes</taxon>
        <taxon>Cyprinidae</taxon>
        <taxon>Labeoninae</taxon>
        <taxon>Labeonini</taxon>
        <taxon>Cirrhinus</taxon>
    </lineage>
</organism>
<feature type="region of interest" description="Disordered" evidence="1">
    <location>
        <begin position="1"/>
        <end position="52"/>
    </location>
</feature>
<feature type="compositionally biased region" description="Basic residues" evidence="1">
    <location>
        <begin position="33"/>
        <end position="44"/>
    </location>
</feature>
<dbReference type="Proteomes" id="UP001529510">
    <property type="component" value="Unassembled WGS sequence"/>
</dbReference>
<evidence type="ECO:0000256" key="1">
    <source>
        <dbReference type="SAM" id="MobiDB-lite"/>
    </source>
</evidence>
<name>A0ABD0N7A8_CIRMR</name>
<sequence length="52" mass="6248">QACYRPQGSEIKEHPGQEERHVLYRRPGFGRTPRLRHRHHRHRAQSQSGHQT</sequence>
<proteinExistence type="predicted"/>
<feature type="non-terminal residue" evidence="2">
    <location>
        <position position="52"/>
    </location>
</feature>
<evidence type="ECO:0000313" key="3">
    <source>
        <dbReference type="Proteomes" id="UP001529510"/>
    </source>
</evidence>
<feature type="non-terminal residue" evidence="2">
    <location>
        <position position="1"/>
    </location>
</feature>
<accession>A0ABD0N7A8</accession>
<dbReference type="AlphaFoldDB" id="A0ABD0N7A8"/>